<dbReference type="Gramene" id="ORGLA12G0061000.1">
    <property type="protein sequence ID" value="ORGLA12G0061000.1"/>
    <property type="gene ID" value="ORGLA12G0061000"/>
</dbReference>
<reference evidence="1 2" key="2">
    <citation type="submission" date="2018-04" db="EMBL/GenBank/DDBJ databases">
        <title>OglaRS2 (Oryza glaberrima Reference Sequence Version 2).</title>
        <authorList>
            <person name="Zhang J."/>
            <person name="Kudrna D."/>
            <person name="Lee S."/>
            <person name="Talag J."/>
            <person name="Rajasekar S."/>
            <person name="Wing R.A."/>
        </authorList>
    </citation>
    <scope>NUCLEOTIDE SEQUENCE [LARGE SCALE GENOMIC DNA]</scope>
    <source>
        <strain evidence="1 2">cv. IRGC 96717</strain>
    </source>
</reference>
<reference evidence="1" key="1">
    <citation type="submission" date="2015-06" db="UniProtKB">
        <authorList>
            <consortium name="EnsemblPlants"/>
        </authorList>
    </citation>
    <scope>IDENTIFICATION</scope>
</reference>
<dbReference type="Proteomes" id="UP000007306">
    <property type="component" value="Chromosome 12"/>
</dbReference>
<dbReference type="EnsemblPlants" id="ORGLA12G0061000.1">
    <property type="protein sequence ID" value="ORGLA12G0061000.1"/>
    <property type="gene ID" value="ORGLA12G0061000"/>
</dbReference>
<accession>I1R504</accession>
<protein>
    <submittedName>
        <fullName evidence="1">Uncharacterized protein</fullName>
    </submittedName>
</protein>
<keyword evidence="2" id="KW-1185">Reference proteome</keyword>
<dbReference type="HOGENOM" id="CLU_2124967_0_0_1"/>
<proteinExistence type="predicted"/>
<organism evidence="1 2">
    <name type="scientific">Oryza glaberrima</name>
    <name type="common">African rice</name>
    <dbReference type="NCBI Taxonomy" id="4538"/>
    <lineage>
        <taxon>Eukaryota</taxon>
        <taxon>Viridiplantae</taxon>
        <taxon>Streptophyta</taxon>
        <taxon>Embryophyta</taxon>
        <taxon>Tracheophyta</taxon>
        <taxon>Spermatophyta</taxon>
        <taxon>Magnoliopsida</taxon>
        <taxon>Liliopsida</taxon>
        <taxon>Poales</taxon>
        <taxon>Poaceae</taxon>
        <taxon>BOP clade</taxon>
        <taxon>Oryzoideae</taxon>
        <taxon>Oryzeae</taxon>
        <taxon>Oryzinae</taxon>
        <taxon>Oryza</taxon>
    </lineage>
</organism>
<dbReference type="AlphaFoldDB" id="I1R504"/>
<evidence type="ECO:0000313" key="1">
    <source>
        <dbReference type="EnsemblPlants" id="ORGLA12G0061000.1"/>
    </source>
</evidence>
<evidence type="ECO:0000313" key="2">
    <source>
        <dbReference type="Proteomes" id="UP000007306"/>
    </source>
</evidence>
<sequence>MEVTVDMPSRGLSFLSYWKKEPPYAIDAHALVNLAEVLAYSPSILQQDLNHGVQCRATRLCSVLFCRRRWRVAGAPRHLPRPPPSHLCPVLAVSRCTVHPAVAWLEVEEDRREK</sequence>
<name>I1R504_ORYGL</name>